<evidence type="ECO:0000313" key="11">
    <source>
        <dbReference type="EMBL" id="KAA6433149.1"/>
    </source>
</evidence>
<evidence type="ECO:0000256" key="8">
    <source>
        <dbReference type="ARBA" id="ARBA00038120"/>
    </source>
</evidence>
<protein>
    <recommendedName>
        <fullName evidence="9">4,4'-diaponeurosporenoate glycosyltransferase</fullName>
    </recommendedName>
</protein>
<dbReference type="InterPro" id="IPR001173">
    <property type="entry name" value="Glyco_trans_2-like"/>
</dbReference>
<dbReference type="GO" id="GO:0005886">
    <property type="term" value="C:plasma membrane"/>
    <property type="evidence" value="ECO:0007669"/>
    <property type="project" value="UniProtKB-SubCell"/>
</dbReference>
<dbReference type="Gene3D" id="3.90.550.10">
    <property type="entry name" value="Spore Coat Polysaccharide Biosynthesis Protein SpsA, Chain A"/>
    <property type="match status" value="1"/>
</dbReference>
<dbReference type="CDD" id="cd00761">
    <property type="entry name" value="Glyco_tranf_GTA_type"/>
    <property type="match status" value="1"/>
</dbReference>
<evidence type="ECO:0000256" key="6">
    <source>
        <dbReference type="ARBA" id="ARBA00037281"/>
    </source>
</evidence>
<keyword evidence="5" id="KW-0472">Membrane</keyword>
<comment type="similarity">
    <text evidence="8">Belongs to the glycosyltransferase 2 family. CrtQ subfamily.</text>
</comment>
<dbReference type="PANTHER" id="PTHR43646:SF2">
    <property type="entry name" value="GLYCOSYLTRANSFERASE 2-LIKE DOMAIN-CONTAINING PROTEIN"/>
    <property type="match status" value="1"/>
</dbReference>
<evidence type="ECO:0000256" key="5">
    <source>
        <dbReference type="ARBA" id="ARBA00023136"/>
    </source>
</evidence>
<evidence type="ECO:0000256" key="4">
    <source>
        <dbReference type="ARBA" id="ARBA00022679"/>
    </source>
</evidence>
<proteinExistence type="inferred from homology"/>
<dbReference type="Proteomes" id="UP000323221">
    <property type="component" value="Unassembled WGS sequence"/>
</dbReference>
<keyword evidence="3" id="KW-0328">Glycosyltransferase</keyword>
<dbReference type="PANTHER" id="PTHR43646">
    <property type="entry name" value="GLYCOSYLTRANSFERASE"/>
    <property type="match status" value="1"/>
</dbReference>
<dbReference type="EMBL" id="VOIR01000014">
    <property type="protein sequence ID" value="KAA6433149.1"/>
    <property type="molecule type" value="Genomic_DNA"/>
</dbReference>
<feature type="domain" description="Glycosyltransferase 2-like" evidence="10">
    <location>
        <begin position="4"/>
        <end position="105"/>
    </location>
</feature>
<evidence type="ECO:0000256" key="7">
    <source>
        <dbReference type="ARBA" id="ARBA00037904"/>
    </source>
</evidence>
<evidence type="ECO:0000256" key="9">
    <source>
        <dbReference type="ARBA" id="ARBA00040345"/>
    </source>
</evidence>
<evidence type="ECO:0000313" key="12">
    <source>
        <dbReference type="Proteomes" id="UP000323221"/>
    </source>
</evidence>
<dbReference type="Pfam" id="PF00535">
    <property type="entry name" value="Glycos_transf_2"/>
    <property type="match status" value="1"/>
</dbReference>
<dbReference type="OrthoDB" id="9802632at2"/>
<organism evidence="11 12">
    <name type="scientific">Agrococcus sediminis</name>
    <dbReference type="NCBI Taxonomy" id="2599924"/>
    <lineage>
        <taxon>Bacteria</taxon>
        <taxon>Bacillati</taxon>
        <taxon>Actinomycetota</taxon>
        <taxon>Actinomycetes</taxon>
        <taxon>Micrococcales</taxon>
        <taxon>Microbacteriaceae</taxon>
        <taxon>Agrococcus</taxon>
    </lineage>
</organism>
<comment type="pathway">
    <text evidence="7">Carotenoid biosynthesis; staphyloxanthin biosynthesis; staphyloxanthin from farnesyl diphosphate: step 4/5.</text>
</comment>
<sequence length="248" mass="26715">MRVSVVIPVLDDAPALARCLERLRAQTVAPLEVIVVDNGCRDDSAAVALAAGARVVHEPRPGIPAAAAAGYDAAAGDVIARCDADSVVPADWIERIRAAFAADPALQGLTGPGRFHDLPPRWTAIASTAYALGTFVAGGAAIANVPLWGSNMALRRSTWTAVSPLVERDDPALHDDLDLTMRLGPCARLRFDRDLRVEVEGRIFRSRDDARDRVAVAMRTFRRNWETEGSPGRRWVLRAGGPDLRARA</sequence>
<keyword evidence="12" id="KW-1185">Reference proteome</keyword>
<comment type="function">
    <text evidence="6">Catalyzes the glycosylation of 4,4'-diaponeurosporenoate, i.e. the esterification of glucose at the C1'' position with the carboxyl group of 4,4'-diaponeurosporenic acid, to form glycosyl-4,4'-diaponeurosporenoate. This is a step in the biosynthesis of staphyloxanthin, an orange pigment present in most staphylococci strains.</text>
</comment>
<keyword evidence="2" id="KW-1003">Cell membrane</keyword>
<evidence type="ECO:0000256" key="1">
    <source>
        <dbReference type="ARBA" id="ARBA00004236"/>
    </source>
</evidence>
<evidence type="ECO:0000256" key="3">
    <source>
        <dbReference type="ARBA" id="ARBA00022676"/>
    </source>
</evidence>
<evidence type="ECO:0000259" key="10">
    <source>
        <dbReference type="Pfam" id="PF00535"/>
    </source>
</evidence>
<comment type="subcellular location">
    <subcellularLocation>
        <location evidence="1">Cell membrane</location>
    </subcellularLocation>
</comment>
<keyword evidence="4 11" id="KW-0808">Transferase</keyword>
<gene>
    <name evidence="11" type="ORF">FQ330_09135</name>
</gene>
<dbReference type="GO" id="GO:0016757">
    <property type="term" value="F:glycosyltransferase activity"/>
    <property type="evidence" value="ECO:0007669"/>
    <property type="project" value="UniProtKB-KW"/>
</dbReference>
<name>A0A5M8QB15_9MICO</name>
<comment type="caution">
    <text evidence="11">The sequence shown here is derived from an EMBL/GenBank/DDBJ whole genome shotgun (WGS) entry which is preliminary data.</text>
</comment>
<dbReference type="SUPFAM" id="SSF53448">
    <property type="entry name" value="Nucleotide-diphospho-sugar transferases"/>
    <property type="match status" value="1"/>
</dbReference>
<reference evidence="11 12" key="1">
    <citation type="submission" date="2019-08" db="EMBL/GenBank/DDBJ databases">
        <title>Agrococcus lahaulensis sp. nov., isolated from a cold desert of the Indian Himalayas.</title>
        <authorList>
            <person name="Qu J.H."/>
        </authorList>
    </citation>
    <scope>NUCLEOTIDE SEQUENCE [LARGE SCALE GENOMIC DNA]</scope>
    <source>
        <strain evidence="11 12">NS18</strain>
    </source>
</reference>
<evidence type="ECO:0000256" key="2">
    <source>
        <dbReference type="ARBA" id="ARBA00022475"/>
    </source>
</evidence>
<dbReference type="AlphaFoldDB" id="A0A5M8QB15"/>
<accession>A0A5M8QB15</accession>
<dbReference type="InterPro" id="IPR029044">
    <property type="entry name" value="Nucleotide-diphossugar_trans"/>
</dbReference>